<proteinExistence type="predicted"/>
<evidence type="ECO:0000256" key="1">
    <source>
        <dbReference type="SAM" id="MobiDB-lite"/>
    </source>
</evidence>
<evidence type="ECO:0000313" key="3">
    <source>
        <dbReference type="Proteomes" id="UP000410492"/>
    </source>
</evidence>
<dbReference type="EMBL" id="CAACVG010009599">
    <property type="protein sequence ID" value="VEN53680.1"/>
    <property type="molecule type" value="Genomic_DNA"/>
</dbReference>
<name>A0A653D0L3_CALMS</name>
<dbReference type="AlphaFoldDB" id="A0A653D0L3"/>
<gene>
    <name evidence="2" type="ORF">CALMAC_LOCUS13403</name>
</gene>
<evidence type="ECO:0000313" key="2">
    <source>
        <dbReference type="EMBL" id="VEN53680.1"/>
    </source>
</evidence>
<sequence>MYVHVRVHSTEVAVTLYIYPELKIGSDKVRWAYCLAQNKGTPDCTFDLRRSFYSAEQLPLIIAGEDVESNQESSQLFVPTTLQKILMGTKRPKKEAAGTTEMSEELEPRGPPTKKMNIVALKKLNNTQIESLICEVQCRSSLWNDKDSNFKNTTLTRKLWDEVGAAFEMSGDQTKKK</sequence>
<accession>A0A653D0L3</accession>
<feature type="region of interest" description="Disordered" evidence="1">
    <location>
        <begin position="89"/>
        <end position="113"/>
    </location>
</feature>
<dbReference type="OrthoDB" id="6081971at2759"/>
<protein>
    <submittedName>
        <fullName evidence="2">Uncharacterized protein</fullName>
    </submittedName>
</protein>
<organism evidence="2 3">
    <name type="scientific">Callosobruchus maculatus</name>
    <name type="common">Southern cowpea weevil</name>
    <name type="synonym">Pulse bruchid</name>
    <dbReference type="NCBI Taxonomy" id="64391"/>
    <lineage>
        <taxon>Eukaryota</taxon>
        <taxon>Metazoa</taxon>
        <taxon>Ecdysozoa</taxon>
        <taxon>Arthropoda</taxon>
        <taxon>Hexapoda</taxon>
        <taxon>Insecta</taxon>
        <taxon>Pterygota</taxon>
        <taxon>Neoptera</taxon>
        <taxon>Endopterygota</taxon>
        <taxon>Coleoptera</taxon>
        <taxon>Polyphaga</taxon>
        <taxon>Cucujiformia</taxon>
        <taxon>Chrysomeloidea</taxon>
        <taxon>Chrysomelidae</taxon>
        <taxon>Bruchinae</taxon>
        <taxon>Bruchini</taxon>
        <taxon>Callosobruchus</taxon>
    </lineage>
</organism>
<reference evidence="2 3" key="1">
    <citation type="submission" date="2019-01" db="EMBL/GenBank/DDBJ databases">
        <authorList>
            <person name="Sayadi A."/>
        </authorList>
    </citation>
    <scope>NUCLEOTIDE SEQUENCE [LARGE SCALE GENOMIC DNA]</scope>
</reference>
<keyword evidence="3" id="KW-1185">Reference proteome</keyword>
<dbReference type="Proteomes" id="UP000410492">
    <property type="component" value="Unassembled WGS sequence"/>
</dbReference>